<protein>
    <submittedName>
        <fullName evidence="7">Uncharacterized protein</fullName>
    </submittedName>
</protein>
<dbReference type="Gene3D" id="1.10.10.60">
    <property type="entry name" value="Homeodomain-like"/>
    <property type="match status" value="1"/>
</dbReference>
<keyword evidence="1" id="KW-0805">Transcription regulation</keyword>
<evidence type="ECO:0000256" key="3">
    <source>
        <dbReference type="ARBA" id="ARBA00023242"/>
    </source>
</evidence>
<feature type="domain" description="Myb-like" evidence="5">
    <location>
        <begin position="20"/>
        <end position="71"/>
    </location>
</feature>
<dbReference type="InterPro" id="IPR006447">
    <property type="entry name" value="Myb_dom_plants"/>
</dbReference>
<dbReference type="NCBIfam" id="TIGR01557">
    <property type="entry name" value="myb_SHAQKYF"/>
    <property type="match status" value="1"/>
</dbReference>
<feature type="compositionally biased region" description="Polar residues" evidence="4">
    <location>
        <begin position="167"/>
        <end position="185"/>
    </location>
</feature>
<dbReference type="PANTHER" id="PTHR12802">
    <property type="entry name" value="SWI/SNF COMPLEX-RELATED"/>
    <property type="match status" value="1"/>
</dbReference>
<evidence type="ECO:0000259" key="6">
    <source>
        <dbReference type="PROSITE" id="PS51294"/>
    </source>
</evidence>
<dbReference type="PROSITE" id="PS50090">
    <property type="entry name" value="MYB_LIKE"/>
    <property type="match status" value="1"/>
</dbReference>
<dbReference type="AlphaFoldDB" id="A0A024TKT5"/>
<gene>
    <name evidence="7" type="ORF">H310_12261</name>
</gene>
<organism evidence="7">
    <name type="scientific">Aphanomyces invadans</name>
    <dbReference type="NCBI Taxonomy" id="157072"/>
    <lineage>
        <taxon>Eukaryota</taxon>
        <taxon>Sar</taxon>
        <taxon>Stramenopiles</taxon>
        <taxon>Oomycota</taxon>
        <taxon>Saprolegniomycetes</taxon>
        <taxon>Saprolegniales</taxon>
        <taxon>Verrucalvaceae</taxon>
        <taxon>Aphanomyces</taxon>
    </lineage>
</organism>
<dbReference type="SUPFAM" id="SSF46689">
    <property type="entry name" value="Homeodomain-like"/>
    <property type="match status" value="1"/>
</dbReference>
<keyword evidence="3" id="KW-0539">Nucleus</keyword>
<dbReference type="EMBL" id="KI913988">
    <property type="protein sequence ID" value="ETV93917.1"/>
    <property type="molecule type" value="Genomic_DNA"/>
</dbReference>
<evidence type="ECO:0000256" key="4">
    <source>
        <dbReference type="SAM" id="MobiDB-lite"/>
    </source>
</evidence>
<sequence>MLTNMTSHSDTSSPVHGDATSASGKGTWTKDEHERFLQATELFPQGPWKKIAEMVRTRTIRQTQTHAQKYREKLARHHRGLRTRSFGQTTQPPPPLPTGGMHALGAPRHLPTPSTKSGSRNPMLLPPSGPSNSFHHSPHHNTSSSHLRPTHHHNHHSMAWAPPQLPQLHSNYSHENTPSYANNSGHPLPSHSYHNVSPSSSNLKQEPPLNGNGQNFSQSMQYLMDFYEPANAPHPHFPIEHSTNHTYTVYNDPIDVYRRHNYQGDA</sequence>
<accession>A0A024TKT5</accession>
<feature type="domain" description="HTH myb-type" evidence="6">
    <location>
        <begin position="25"/>
        <end position="75"/>
    </location>
</feature>
<feature type="compositionally biased region" description="Polar residues" evidence="4">
    <location>
        <begin position="1"/>
        <end position="26"/>
    </location>
</feature>
<feature type="region of interest" description="Disordered" evidence="4">
    <location>
        <begin position="1"/>
        <end position="30"/>
    </location>
</feature>
<dbReference type="GO" id="GO:0003677">
    <property type="term" value="F:DNA binding"/>
    <property type="evidence" value="ECO:0007669"/>
    <property type="project" value="InterPro"/>
</dbReference>
<feature type="region of interest" description="Disordered" evidence="4">
    <location>
        <begin position="63"/>
        <end position="216"/>
    </location>
</feature>
<dbReference type="PANTHER" id="PTHR12802:SF155">
    <property type="entry name" value="DEUBIQUITINASE MYSM1"/>
    <property type="match status" value="1"/>
</dbReference>
<dbReference type="STRING" id="157072.A0A024TKT5"/>
<evidence type="ECO:0000256" key="2">
    <source>
        <dbReference type="ARBA" id="ARBA00023163"/>
    </source>
</evidence>
<keyword evidence="2" id="KW-0804">Transcription</keyword>
<evidence type="ECO:0000256" key="1">
    <source>
        <dbReference type="ARBA" id="ARBA00023015"/>
    </source>
</evidence>
<evidence type="ECO:0000259" key="5">
    <source>
        <dbReference type="PROSITE" id="PS50090"/>
    </source>
</evidence>
<dbReference type="InterPro" id="IPR009057">
    <property type="entry name" value="Homeodomain-like_sf"/>
</dbReference>
<evidence type="ECO:0000313" key="7">
    <source>
        <dbReference type="EMBL" id="ETV93917.1"/>
    </source>
</evidence>
<feature type="compositionally biased region" description="Low complexity" evidence="4">
    <location>
        <begin position="130"/>
        <end position="146"/>
    </location>
</feature>
<dbReference type="SMART" id="SM00717">
    <property type="entry name" value="SANT"/>
    <property type="match status" value="1"/>
</dbReference>
<reference evidence="7" key="1">
    <citation type="submission" date="2013-12" db="EMBL/GenBank/DDBJ databases">
        <title>The Genome Sequence of Aphanomyces invadans NJM9701.</title>
        <authorList>
            <consortium name="The Broad Institute Genomics Platform"/>
            <person name="Russ C."/>
            <person name="Tyler B."/>
            <person name="van West P."/>
            <person name="Dieguez-Uribeondo J."/>
            <person name="Young S.K."/>
            <person name="Zeng Q."/>
            <person name="Gargeya S."/>
            <person name="Fitzgerald M."/>
            <person name="Abouelleil A."/>
            <person name="Alvarado L."/>
            <person name="Chapman S.B."/>
            <person name="Gainer-Dewar J."/>
            <person name="Goldberg J."/>
            <person name="Griggs A."/>
            <person name="Gujja S."/>
            <person name="Hansen M."/>
            <person name="Howarth C."/>
            <person name="Imamovic A."/>
            <person name="Ireland A."/>
            <person name="Larimer J."/>
            <person name="McCowan C."/>
            <person name="Murphy C."/>
            <person name="Pearson M."/>
            <person name="Poon T.W."/>
            <person name="Priest M."/>
            <person name="Roberts A."/>
            <person name="Saif S."/>
            <person name="Shea T."/>
            <person name="Sykes S."/>
            <person name="Wortman J."/>
            <person name="Nusbaum C."/>
            <person name="Birren B."/>
        </authorList>
    </citation>
    <scope>NUCLEOTIDE SEQUENCE [LARGE SCALE GENOMIC DNA]</scope>
    <source>
        <strain evidence="7">NJM9701</strain>
    </source>
</reference>
<proteinExistence type="predicted"/>
<dbReference type="eggNOG" id="ENOG502SH1X">
    <property type="taxonomic scope" value="Eukaryota"/>
</dbReference>
<dbReference type="InterPro" id="IPR017930">
    <property type="entry name" value="Myb_dom"/>
</dbReference>
<dbReference type="CDD" id="cd00167">
    <property type="entry name" value="SANT"/>
    <property type="match status" value="1"/>
</dbReference>
<dbReference type="RefSeq" id="XP_008877477.1">
    <property type="nucleotide sequence ID" value="XM_008879255.1"/>
</dbReference>
<dbReference type="VEuPathDB" id="FungiDB:H310_12261"/>
<dbReference type="PROSITE" id="PS51294">
    <property type="entry name" value="HTH_MYB"/>
    <property type="match status" value="1"/>
</dbReference>
<dbReference type="GeneID" id="20089311"/>
<name>A0A024TKT5_9STRA</name>
<feature type="compositionally biased region" description="Low complexity" evidence="4">
    <location>
        <begin position="189"/>
        <end position="202"/>
    </location>
</feature>
<dbReference type="OrthoDB" id="118550at2759"/>
<dbReference type="InterPro" id="IPR001005">
    <property type="entry name" value="SANT/Myb"/>
</dbReference>
<dbReference type="Pfam" id="PF00249">
    <property type="entry name" value="Myb_DNA-binding"/>
    <property type="match status" value="1"/>
</dbReference>